<evidence type="ECO:0000256" key="1">
    <source>
        <dbReference type="SAM" id="Coils"/>
    </source>
</evidence>
<dbReference type="PANTHER" id="PTHR46930:SF1">
    <property type="entry name" value="CDK5 REGULATORY SUBUNIT-ASSOCIATED PROTEIN 2"/>
    <property type="match status" value="1"/>
</dbReference>
<feature type="region of interest" description="Disordered" evidence="2">
    <location>
        <begin position="138"/>
        <end position="157"/>
    </location>
</feature>
<proteinExistence type="predicted"/>
<gene>
    <name evidence="3" type="primary">CDK5RAP2_2</name>
    <name evidence="3" type="ORF">P7K49_001621</name>
</gene>
<name>A0ABQ9WFF9_SAGOE</name>
<feature type="coiled-coil region" evidence="1">
    <location>
        <begin position="1"/>
        <end position="38"/>
    </location>
</feature>
<reference evidence="3 4" key="1">
    <citation type="submission" date="2023-05" db="EMBL/GenBank/DDBJ databases">
        <title>B98-5 Cell Line De Novo Hybrid Assembly: An Optical Mapping Approach.</title>
        <authorList>
            <person name="Kananen K."/>
            <person name="Auerbach J.A."/>
            <person name="Kautto E."/>
            <person name="Blachly J.S."/>
        </authorList>
    </citation>
    <scope>NUCLEOTIDE SEQUENCE [LARGE SCALE GENOMIC DNA]</scope>
    <source>
        <strain evidence="3">B95-8</strain>
        <tissue evidence="3">Cell line</tissue>
    </source>
</reference>
<evidence type="ECO:0000313" key="4">
    <source>
        <dbReference type="Proteomes" id="UP001266305"/>
    </source>
</evidence>
<keyword evidence="4" id="KW-1185">Reference proteome</keyword>
<comment type="caution">
    <text evidence="3">The sequence shown here is derived from an EMBL/GenBank/DDBJ whole genome shotgun (WGS) entry which is preliminary data.</text>
</comment>
<keyword evidence="1" id="KW-0175">Coiled coil</keyword>
<dbReference type="Proteomes" id="UP001266305">
    <property type="component" value="Unassembled WGS sequence"/>
</dbReference>
<accession>A0ABQ9WFF9</accession>
<protein>
    <submittedName>
        <fullName evidence="3">CDK5 regulatory subunit associated protein 2</fullName>
    </submittedName>
</protein>
<evidence type="ECO:0000313" key="3">
    <source>
        <dbReference type="EMBL" id="KAK2120235.1"/>
    </source>
</evidence>
<sequence length="301" mass="34489">MDLLMEHIQEIRTLRKRLEESIKTNEKLRKQLERQGSEFDQGSTNIFASGSELHSSLTSEIHFLRKQNQALNAMLIKGSRGEVLSSASGVNGPQGTICIALLAFWGEADKQKENDKLRESLSRKTASLEHLQQEYASVKEENERLQKEGSEKERHSQQLIQEARRSRQELSRVELAYPVGFEVQEEVKLRQQLLSQNDKLLQSLRVELKAYEKLDEEHRRPREASGEGWKGQDPFTDLHSLLIEIQALRLQLERSIQTNSTLQSRLEEQLARGVEKAQEGDLTLAVQALSIPELPLQPNKH</sequence>
<dbReference type="InterPro" id="IPR042791">
    <property type="entry name" value="CDK5RAP2"/>
</dbReference>
<dbReference type="EMBL" id="JASSZA010000001">
    <property type="protein sequence ID" value="KAK2120235.1"/>
    <property type="molecule type" value="Genomic_DNA"/>
</dbReference>
<dbReference type="PANTHER" id="PTHR46930">
    <property type="entry name" value="CDK5 REGULATORY SUBUNIT-ASSOCIATED PROTEIN 2"/>
    <property type="match status" value="1"/>
</dbReference>
<feature type="non-terminal residue" evidence="3">
    <location>
        <position position="301"/>
    </location>
</feature>
<organism evidence="3 4">
    <name type="scientific">Saguinus oedipus</name>
    <name type="common">Cotton-top tamarin</name>
    <name type="synonym">Oedipomidas oedipus</name>
    <dbReference type="NCBI Taxonomy" id="9490"/>
    <lineage>
        <taxon>Eukaryota</taxon>
        <taxon>Metazoa</taxon>
        <taxon>Chordata</taxon>
        <taxon>Craniata</taxon>
        <taxon>Vertebrata</taxon>
        <taxon>Euteleostomi</taxon>
        <taxon>Mammalia</taxon>
        <taxon>Eutheria</taxon>
        <taxon>Euarchontoglires</taxon>
        <taxon>Primates</taxon>
        <taxon>Haplorrhini</taxon>
        <taxon>Platyrrhini</taxon>
        <taxon>Cebidae</taxon>
        <taxon>Callitrichinae</taxon>
        <taxon>Saguinus</taxon>
    </lineage>
</organism>
<evidence type="ECO:0000256" key="2">
    <source>
        <dbReference type="SAM" id="MobiDB-lite"/>
    </source>
</evidence>